<sequence>VGYEPYVLTIVGLALGVGGIVKGLIGFGLPIAAIAIMLNFLDPRLTLAILVGPILVTNLWMALRSGNLRQPLRRFWPLICSFVVFLFVGAKLLVELDERILFGLLGACVTVFAASSLLRPHARPLKPATERWMAPIVGVVSGLLGGISTIWGPPLVVYLVRLQLDKESWIRTIALIWFLGSVPLTIAYWQNGILDADTAPLTAYACLPAMVGMLLGSIVRQHLPQETFRKVLLAALVVIGLNLIRRALF</sequence>
<keyword evidence="2" id="KW-0813">Transport</keyword>
<keyword evidence="4 7" id="KW-0812">Transmembrane</keyword>
<evidence type="ECO:0000256" key="4">
    <source>
        <dbReference type="ARBA" id="ARBA00022692"/>
    </source>
</evidence>
<gene>
    <name evidence="8" type="ORF">METZ01_LOCUS122327</name>
</gene>
<feature type="transmembrane region" description="Helical" evidence="7">
    <location>
        <begin position="6"/>
        <end position="38"/>
    </location>
</feature>
<dbReference type="PANTHER" id="PTHR30269">
    <property type="entry name" value="TRANSMEMBRANE PROTEIN YFCA"/>
    <property type="match status" value="1"/>
</dbReference>
<dbReference type="GO" id="GO:0005886">
    <property type="term" value="C:plasma membrane"/>
    <property type="evidence" value="ECO:0007669"/>
    <property type="project" value="UniProtKB-SubCell"/>
</dbReference>
<reference evidence="8" key="1">
    <citation type="submission" date="2018-05" db="EMBL/GenBank/DDBJ databases">
        <authorList>
            <person name="Lanie J.A."/>
            <person name="Ng W.-L."/>
            <person name="Kazmierczak K.M."/>
            <person name="Andrzejewski T.M."/>
            <person name="Davidsen T.M."/>
            <person name="Wayne K.J."/>
            <person name="Tettelin H."/>
            <person name="Glass J.I."/>
            <person name="Rusch D."/>
            <person name="Podicherti R."/>
            <person name="Tsui H.-C.T."/>
            <person name="Winkler M.E."/>
        </authorList>
    </citation>
    <scope>NUCLEOTIDE SEQUENCE</scope>
</reference>
<feature type="transmembrane region" description="Helical" evidence="7">
    <location>
        <begin position="101"/>
        <end position="120"/>
    </location>
</feature>
<evidence type="ECO:0000313" key="8">
    <source>
        <dbReference type="EMBL" id="SVA69473.1"/>
    </source>
</evidence>
<feature type="transmembrane region" description="Helical" evidence="7">
    <location>
        <begin position="45"/>
        <end position="63"/>
    </location>
</feature>
<accession>A0A381XZ15</accession>
<evidence type="ECO:0008006" key="9">
    <source>
        <dbReference type="Google" id="ProtNLM"/>
    </source>
</evidence>
<comment type="subcellular location">
    <subcellularLocation>
        <location evidence="1">Cell membrane</location>
        <topology evidence="1">Multi-pass membrane protein</topology>
    </subcellularLocation>
</comment>
<dbReference type="PANTHER" id="PTHR30269:SF32">
    <property type="entry name" value="MEMBRANE TRANSPORTER PROTEIN-RELATED"/>
    <property type="match status" value="1"/>
</dbReference>
<proteinExistence type="predicted"/>
<dbReference type="InterPro" id="IPR002781">
    <property type="entry name" value="TM_pro_TauE-like"/>
</dbReference>
<keyword evidence="5 7" id="KW-1133">Transmembrane helix</keyword>
<organism evidence="8">
    <name type="scientific">marine metagenome</name>
    <dbReference type="NCBI Taxonomy" id="408172"/>
    <lineage>
        <taxon>unclassified sequences</taxon>
        <taxon>metagenomes</taxon>
        <taxon>ecological metagenomes</taxon>
    </lineage>
</organism>
<keyword evidence="3" id="KW-1003">Cell membrane</keyword>
<dbReference type="InterPro" id="IPR052017">
    <property type="entry name" value="TSUP"/>
</dbReference>
<feature type="non-terminal residue" evidence="8">
    <location>
        <position position="1"/>
    </location>
</feature>
<evidence type="ECO:0000256" key="7">
    <source>
        <dbReference type="SAM" id="Phobius"/>
    </source>
</evidence>
<keyword evidence="6 7" id="KW-0472">Membrane</keyword>
<evidence type="ECO:0000256" key="1">
    <source>
        <dbReference type="ARBA" id="ARBA00004651"/>
    </source>
</evidence>
<evidence type="ECO:0000256" key="3">
    <source>
        <dbReference type="ARBA" id="ARBA00022475"/>
    </source>
</evidence>
<dbReference type="EMBL" id="UINC01016740">
    <property type="protein sequence ID" value="SVA69473.1"/>
    <property type="molecule type" value="Genomic_DNA"/>
</dbReference>
<dbReference type="AlphaFoldDB" id="A0A381XZ15"/>
<evidence type="ECO:0000256" key="6">
    <source>
        <dbReference type="ARBA" id="ARBA00023136"/>
    </source>
</evidence>
<evidence type="ECO:0000256" key="5">
    <source>
        <dbReference type="ARBA" id="ARBA00022989"/>
    </source>
</evidence>
<feature type="transmembrane region" description="Helical" evidence="7">
    <location>
        <begin position="201"/>
        <end position="219"/>
    </location>
</feature>
<dbReference type="Pfam" id="PF01925">
    <property type="entry name" value="TauE"/>
    <property type="match status" value="1"/>
</dbReference>
<evidence type="ECO:0000256" key="2">
    <source>
        <dbReference type="ARBA" id="ARBA00022448"/>
    </source>
</evidence>
<feature type="transmembrane region" description="Helical" evidence="7">
    <location>
        <begin position="231"/>
        <end position="248"/>
    </location>
</feature>
<feature type="transmembrane region" description="Helical" evidence="7">
    <location>
        <begin position="172"/>
        <end position="189"/>
    </location>
</feature>
<name>A0A381XZ15_9ZZZZ</name>
<feature type="transmembrane region" description="Helical" evidence="7">
    <location>
        <begin position="75"/>
        <end position="94"/>
    </location>
</feature>
<feature type="transmembrane region" description="Helical" evidence="7">
    <location>
        <begin position="132"/>
        <end position="160"/>
    </location>
</feature>
<protein>
    <recommendedName>
        <fullName evidence="9">Membrane transporter protein</fullName>
    </recommendedName>
</protein>